<evidence type="ECO:0000256" key="6">
    <source>
        <dbReference type="ARBA" id="ARBA00022989"/>
    </source>
</evidence>
<proteinExistence type="inferred from homology"/>
<evidence type="ECO:0000256" key="8">
    <source>
        <dbReference type="ARBA" id="ARBA00023004"/>
    </source>
</evidence>
<dbReference type="EMBL" id="JADGMS010000014">
    <property type="protein sequence ID" value="KAF9669733.1"/>
    <property type="molecule type" value="Genomic_DNA"/>
</dbReference>
<keyword evidence="9" id="KW-0503">Monooxygenase</keyword>
<dbReference type="PRINTS" id="PR00385">
    <property type="entry name" value="P450"/>
</dbReference>
<dbReference type="GO" id="GO:0016020">
    <property type="term" value="C:membrane"/>
    <property type="evidence" value="ECO:0007669"/>
    <property type="project" value="UniProtKB-SubCell"/>
</dbReference>
<keyword evidence="14" id="KW-1185">Reference proteome</keyword>
<organism evidence="13 14">
    <name type="scientific">Salix dunnii</name>
    <dbReference type="NCBI Taxonomy" id="1413687"/>
    <lineage>
        <taxon>Eukaryota</taxon>
        <taxon>Viridiplantae</taxon>
        <taxon>Streptophyta</taxon>
        <taxon>Embryophyta</taxon>
        <taxon>Tracheophyta</taxon>
        <taxon>Spermatophyta</taxon>
        <taxon>Magnoliopsida</taxon>
        <taxon>eudicotyledons</taxon>
        <taxon>Gunneridae</taxon>
        <taxon>Pentapetalae</taxon>
        <taxon>rosids</taxon>
        <taxon>fabids</taxon>
        <taxon>Malpighiales</taxon>
        <taxon>Salicaceae</taxon>
        <taxon>Saliceae</taxon>
        <taxon>Salix</taxon>
    </lineage>
</organism>
<reference evidence="13 14" key="1">
    <citation type="submission" date="2020-10" db="EMBL/GenBank/DDBJ databases">
        <title>Plant Genome Project.</title>
        <authorList>
            <person name="Zhang R.-G."/>
        </authorList>
    </citation>
    <scope>NUCLEOTIDE SEQUENCE [LARGE SCALE GENOMIC DNA]</scope>
    <source>
        <strain evidence="13">FAFU-HL-1</strain>
        <tissue evidence="13">Leaf</tissue>
    </source>
</reference>
<sequence length="999" mass="114655">MSCLLLILLLLLLICILKFTHSMIWVPLRIQTHFKKQGISGPKYRIFFGNSAEIRRLFAAAAASKSTCINHDVLHRVAPLYYEWSRKYGATFLYWFGAKPRLAMSDPDMIKEILMNTGGSFEKIPFNPQSKVLFGGGLVGLDGEKWAIHRRITNQAFNMERVKGWVPEIVGSITKMLEKWEGIRGGKDEFEMDVHKELHDLSADIISRTAFGSSYEEGKRIFSLQEQQMHLVSQALRSVYIPGFRFLPTKKNRERRRLENETREAIRKIIKNNSRAREDSRNLLSLLMSSYKNQEGKEDKLGVEEIIDECKTFYFAGKETTANLLTWSLILLALHQEWQTKAREEVFSACGGSDLPAAENLNDLKIVNSILNETLRLYPPAIMLMRQTSKKVKLGTLDIPAGTQFYLSLTAVHHDTDIWGEDANEFNPLRFNESRNHLASFFPFGIGPRICVGQNLAMVEAKIVLAMLIKHYSFIVSPTYVHAPMLFISLQPQYVSTAILVILVALLKCVYSIFWVPYKIQHHFHNQGIGGPGYRPIFGNTAERRRLVKEALSKPIASPFHHNILHRVFPTYSMWSKMHGETFLYWFGTKPRLALSDPAIIKEVLMNTGGIFERMKFDPVTKQLMGAKGLMELTGEKWAVHRRISSSALNMEQVKGWVPKIVASITDMLEKWEEKRAGRDEFEMDVHKEVQNLSADIVSRTVFGSSFEEGKRVFELQEKQMHLASQYHSHVPIPRFRFLPTEKNRELRRLDQEIRGSIWKLVEAAKNRRREESSRNLLSLLTSSYKNHDGEEEKLEVEEIIDECKTFYFAGKETSATVLTWTLILLAMHQEWQIKAREEVVRVCKDNEHPTADILGEFKTINMILHEAIRLYTPVTMLVREPCKDVKLGNLHIPANTPLIMAVIAAHHDTKAWGEDADKFNPLRFSEPRKHLASFFPWGLGPRTCVGQNLTLVEVKLVLAMIIRQFSFVLSPTYVHAPAEFLTVQPQYGAQILLRKIFN</sequence>
<dbReference type="GO" id="GO:0004497">
    <property type="term" value="F:monooxygenase activity"/>
    <property type="evidence" value="ECO:0007669"/>
    <property type="project" value="UniProtKB-KW"/>
</dbReference>
<gene>
    <name evidence="13" type="ORF">SADUNF_Sadunf14G0137800</name>
</gene>
<evidence type="ECO:0000256" key="2">
    <source>
        <dbReference type="ARBA" id="ARBA00010617"/>
    </source>
</evidence>
<evidence type="ECO:0000256" key="11">
    <source>
        <dbReference type="PIRSR" id="PIRSR602401-1"/>
    </source>
</evidence>
<evidence type="ECO:0000313" key="13">
    <source>
        <dbReference type="EMBL" id="KAF9669733.1"/>
    </source>
</evidence>
<dbReference type="OrthoDB" id="1470350at2759"/>
<comment type="cofactor">
    <cofactor evidence="11">
        <name>heme</name>
        <dbReference type="ChEBI" id="CHEBI:30413"/>
    </cofactor>
</comment>
<dbReference type="GO" id="GO:0020037">
    <property type="term" value="F:heme binding"/>
    <property type="evidence" value="ECO:0007669"/>
    <property type="project" value="InterPro"/>
</dbReference>
<evidence type="ECO:0000256" key="9">
    <source>
        <dbReference type="ARBA" id="ARBA00023033"/>
    </source>
</evidence>
<comment type="subcellular location">
    <subcellularLocation>
        <location evidence="1">Membrane</location>
        <topology evidence="1">Single-pass membrane protein</topology>
    </subcellularLocation>
</comment>
<dbReference type="FunFam" id="1.10.630.10:FF:000029">
    <property type="entry name" value="Cytochrome P450 734A1"/>
    <property type="match status" value="2"/>
</dbReference>
<dbReference type="InterPro" id="IPR050665">
    <property type="entry name" value="Cytochrome_P450_Monooxygen"/>
</dbReference>
<dbReference type="InterPro" id="IPR001128">
    <property type="entry name" value="Cyt_P450"/>
</dbReference>
<feature type="chain" id="PRO_5032532914" description="Cytochrome P450" evidence="12">
    <location>
        <begin position="23"/>
        <end position="999"/>
    </location>
</feature>
<evidence type="ECO:0000256" key="4">
    <source>
        <dbReference type="ARBA" id="ARBA00022692"/>
    </source>
</evidence>
<dbReference type="GO" id="GO:0016705">
    <property type="term" value="F:oxidoreductase activity, acting on paired donors, with incorporation or reduction of molecular oxygen"/>
    <property type="evidence" value="ECO:0007669"/>
    <property type="project" value="InterPro"/>
</dbReference>
<dbReference type="PROSITE" id="PS00086">
    <property type="entry name" value="CYTOCHROME_P450"/>
    <property type="match status" value="2"/>
</dbReference>
<dbReference type="PANTHER" id="PTHR24282">
    <property type="entry name" value="CYTOCHROME P450 FAMILY MEMBER"/>
    <property type="match status" value="1"/>
</dbReference>
<keyword evidence="8 11" id="KW-0408">Iron</keyword>
<name>A0A835JGC1_9ROSI</name>
<dbReference type="SUPFAM" id="SSF48264">
    <property type="entry name" value="Cytochrome P450"/>
    <property type="match status" value="2"/>
</dbReference>
<accession>A0A835JGC1</accession>
<keyword evidence="5 11" id="KW-0479">Metal-binding</keyword>
<dbReference type="Proteomes" id="UP000657918">
    <property type="component" value="Unassembled WGS sequence"/>
</dbReference>
<keyword evidence="7" id="KW-0560">Oxidoreductase</keyword>
<evidence type="ECO:0000256" key="3">
    <source>
        <dbReference type="ARBA" id="ARBA00022617"/>
    </source>
</evidence>
<dbReference type="InterPro" id="IPR002401">
    <property type="entry name" value="Cyt_P450_E_grp-I"/>
</dbReference>
<dbReference type="PRINTS" id="PR00463">
    <property type="entry name" value="EP450I"/>
</dbReference>
<dbReference type="PANTHER" id="PTHR24282:SF211">
    <property type="entry name" value="CYTOCHROME P450-RELATED"/>
    <property type="match status" value="1"/>
</dbReference>
<keyword evidence="12" id="KW-0732">Signal</keyword>
<comment type="caution">
    <text evidence="13">The sequence shown here is derived from an EMBL/GenBank/DDBJ whole genome shotgun (WGS) entry which is preliminary data.</text>
</comment>
<evidence type="ECO:0000256" key="7">
    <source>
        <dbReference type="ARBA" id="ARBA00023002"/>
    </source>
</evidence>
<dbReference type="InterPro" id="IPR036396">
    <property type="entry name" value="Cyt_P450_sf"/>
</dbReference>
<evidence type="ECO:0008006" key="15">
    <source>
        <dbReference type="Google" id="ProtNLM"/>
    </source>
</evidence>
<dbReference type="Gene3D" id="1.10.630.10">
    <property type="entry name" value="Cytochrome P450"/>
    <property type="match status" value="2"/>
</dbReference>
<evidence type="ECO:0000313" key="14">
    <source>
        <dbReference type="Proteomes" id="UP000657918"/>
    </source>
</evidence>
<evidence type="ECO:0000256" key="12">
    <source>
        <dbReference type="SAM" id="SignalP"/>
    </source>
</evidence>
<dbReference type="GO" id="GO:0005506">
    <property type="term" value="F:iron ion binding"/>
    <property type="evidence" value="ECO:0007669"/>
    <property type="project" value="InterPro"/>
</dbReference>
<keyword evidence="4" id="KW-0812">Transmembrane</keyword>
<feature type="signal peptide" evidence="12">
    <location>
        <begin position="1"/>
        <end position="22"/>
    </location>
</feature>
<evidence type="ECO:0000256" key="10">
    <source>
        <dbReference type="ARBA" id="ARBA00023136"/>
    </source>
</evidence>
<keyword evidence="3 11" id="KW-0349">Heme</keyword>
<evidence type="ECO:0000256" key="5">
    <source>
        <dbReference type="ARBA" id="ARBA00022723"/>
    </source>
</evidence>
<dbReference type="Pfam" id="PF00067">
    <property type="entry name" value="p450"/>
    <property type="match status" value="2"/>
</dbReference>
<dbReference type="AlphaFoldDB" id="A0A835JGC1"/>
<keyword evidence="6" id="KW-1133">Transmembrane helix</keyword>
<dbReference type="InterPro" id="IPR017972">
    <property type="entry name" value="Cyt_P450_CS"/>
</dbReference>
<protein>
    <recommendedName>
        <fullName evidence="15">Cytochrome P450</fullName>
    </recommendedName>
</protein>
<keyword evidence="10" id="KW-0472">Membrane</keyword>
<feature type="binding site" description="axial binding residue" evidence="11">
    <location>
        <position position="451"/>
    </location>
    <ligand>
        <name>heme</name>
        <dbReference type="ChEBI" id="CHEBI:30413"/>
    </ligand>
    <ligandPart>
        <name>Fe</name>
        <dbReference type="ChEBI" id="CHEBI:18248"/>
    </ligandPart>
</feature>
<comment type="similarity">
    <text evidence="2">Belongs to the cytochrome P450 family.</text>
</comment>
<evidence type="ECO:0000256" key="1">
    <source>
        <dbReference type="ARBA" id="ARBA00004167"/>
    </source>
</evidence>